<accession>A0A3A5L1I5</accession>
<dbReference type="EMBL" id="QZWB01000016">
    <property type="protein sequence ID" value="RJT44233.1"/>
    <property type="molecule type" value="Genomic_DNA"/>
</dbReference>
<dbReference type="EMBL" id="QFGG01000005">
    <property type="protein sequence ID" value="TID43168.1"/>
    <property type="molecule type" value="Genomic_DNA"/>
</dbReference>
<dbReference type="SUPFAM" id="SSF48403">
    <property type="entry name" value="Ankyrin repeat"/>
    <property type="match status" value="1"/>
</dbReference>
<name>A0A3A5L1I5_9GAMM</name>
<keyword evidence="6" id="KW-1185">Reference proteome</keyword>
<evidence type="ECO:0000256" key="1">
    <source>
        <dbReference type="ARBA" id="ARBA00022737"/>
    </source>
</evidence>
<dbReference type="GeneID" id="48947553"/>
<evidence type="ECO:0000313" key="8">
    <source>
        <dbReference type="Proteomes" id="UP000306421"/>
    </source>
</evidence>
<dbReference type="InterPro" id="IPR036770">
    <property type="entry name" value="Ankyrin_rpt-contain_sf"/>
</dbReference>
<dbReference type="PANTHER" id="PTHR24186">
    <property type="entry name" value="PROTEIN PHOSPHATASE 1 REGULATORY SUBUNIT"/>
    <property type="match status" value="1"/>
</dbReference>
<dbReference type="Proteomes" id="UP000306421">
    <property type="component" value="Unassembled WGS sequence"/>
</dbReference>
<dbReference type="RefSeq" id="WP_108292567.1">
    <property type="nucleotide sequence ID" value="NZ_CAAAIR010000014.1"/>
</dbReference>
<evidence type="ECO:0000256" key="2">
    <source>
        <dbReference type="ARBA" id="ARBA00023043"/>
    </source>
</evidence>
<evidence type="ECO:0000313" key="4">
    <source>
        <dbReference type="EMBL" id="RJT44233.1"/>
    </source>
</evidence>
<dbReference type="AlphaFoldDB" id="A0A3A5L1I5"/>
<evidence type="ECO:0000313" key="3">
    <source>
        <dbReference type="EMBL" id="PUT48343.1"/>
    </source>
</evidence>
<dbReference type="InterPro" id="IPR002110">
    <property type="entry name" value="Ankyrin_rpt"/>
</dbReference>
<reference evidence="4 7" key="3">
    <citation type="submission" date="2018-09" db="EMBL/GenBank/DDBJ databases">
        <title>Draft genome sequences of Legionella taurinensis isolated from water samples.</title>
        <authorList>
            <person name="Chakeri A."/>
            <person name="Allerberger F."/>
            <person name="Kundi M."/>
            <person name="Ruppitsch W."/>
            <person name="Schmid D."/>
        </authorList>
    </citation>
    <scope>NUCLEOTIDE SEQUENCE [LARGE SCALE GENOMIC DNA]</scope>
    <source>
        <strain evidence="4 7">4570-18-6</strain>
    </source>
</reference>
<sequence>MTEARYRQLLVSLEIDEYLIPKYLSEGQCQSLYRILKRFNPGFIKERWQLGALLWDRFFHPRFDRLDQFGNHLGHYAALAGNKGALELIKAASPMMLRQTNQAGNTLAHYAAMAGHIEVLEWVKNQCPSLLTQLSHEGFTLAHFAAKAGQIPVLQWIKTHYPGLLTLKSNTGSTFAHCAALSGDVPTLEWIKRNAPQRLKERNHQGDTLAHWAAASANPAALVWVKQNCPELIRALNHKGQSIVHFAALSGEAQQFNLALSLMGNASPLNLTAFSATQLKSHRFYAMIDAALQTNHTLTELRLPPGITLTQTLQNRLAENKQIKNVLKTYTLFCHAKDHAISRLPKDILFRLFSGSITGVTQRISPRLTARLFDKIHNGSKPHRLTAAWMIEKQLITLRHQLQQPSHQNRALAIAAEIDALVALKQLVLCTNQLTEVQFKDWYQAHAGSLRSPQQGFFSFFAPKTLMQSLCALFGFNEATITALADRENETIPDSEETVPGRV</sequence>
<keyword evidence="1" id="KW-0677">Repeat</keyword>
<dbReference type="EMBL" id="QCXM01000004">
    <property type="protein sequence ID" value="PUT48343.1"/>
    <property type="molecule type" value="Genomic_DNA"/>
</dbReference>
<evidence type="ECO:0000313" key="7">
    <source>
        <dbReference type="Proteomes" id="UP000270757"/>
    </source>
</evidence>
<dbReference type="Gene3D" id="1.25.40.20">
    <property type="entry name" value="Ankyrin repeat-containing domain"/>
    <property type="match status" value="1"/>
</dbReference>
<dbReference type="Proteomes" id="UP000251035">
    <property type="component" value="Unassembled WGS sequence"/>
</dbReference>
<dbReference type="SMART" id="SM00248">
    <property type="entry name" value="ANK"/>
    <property type="match status" value="4"/>
</dbReference>
<gene>
    <name evidence="4" type="ORF">D6J04_12830</name>
    <name evidence="3" type="ORF">DB745_05070</name>
    <name evidence="5" type="ORF">DIZ81_06670</name>
</gene>
<dbReference type="PANTHER" id="PTHR24186:SF38">
    <property type="entry name" value="ANKYRIN REPEAT FAMILY PROTEIN"/>
    <property type="match status" value="1"/>
</dbReference>
<comment type="caution">
    <text evidence="4">The sequence shown here is derived from an EMBL/GenBank/DDBJ whole genome shotgun (WGS) entry which is preliminary data.</text>
</comment>
<organism evidence="4 7">
    <name type="scientific">Legionella taurinensis</name>
    <dbReference type="NCBI Taxonomy" id="70611"/>
    <lineage>
        <taxon>Bacteria</taxon>
        <taxon>Pseudomonadati</taxon>
        <taxon>Pseudomonadota</taxon>
        <taxon>Gammaproteobacteria</taxon>
        <taxon>Legionellales</taxon>
        <taxon>Legionellaceae</taxon>
        <taxon>Legionella</taxon>
    </lineage>
</organism>
<keyword evidence="2" id="KW-0040">ANK repeat</keyword>
<evidence type="ECO:0000313" key="5">
    <source>
        <dbReference type="EMBL" id="TID43168.1"/>
    </source>
</evidence>
<evidence type="ECO:0000313" key="6">
    <source>
        <dbReference type="Proteomes" id="UP000251035"/>
    </source>
</evidence>
<reference evidence="5 8" key="2">
    <citation type="submission" date="2018-04" db="EMBL/GenBank/DDBJ databases">
        <title>Whole genome sequence comparison of clinical and drinking water Legionella pneumophila isolates.</title>
        <authorList>
            <person name="Garner E."/>
        </authorList>
    </citation>
    <scope>NUCLEOTIDE SEQUENCE [LARGE SCALE GENOMIC DNA]</scope>
    <source>
        <strain evidence="5 8">WH02</strain>
    </source>
</reference>
<dbReference type="OrthoDB" id="9927104at2"/>
<dbReference type="Proteomes" id="UP000270757">
    <property type="component" value="Unassembled WGS sequence"/>
</dbReference>
<proteinExistence type="predicted"/>
<dbReference type="GO" id="GO:0005886">
    <property type="term" value="C:plasma membrane"/>
    <property type="evidence" value="ECO:0007669"/>
    <property type="project" value="TreeGrafter"/>
</dbReference>
<dbReference type="Pfam" id="PF12796">
    <property type="entry name" value="Ank_2"/>
    <property type="match status" value="1"/>
</dbReference>
<protein>
    <submittedName>
        <fullName evidence="4">Ankyrin repeat domain-containing protein</fullName>
    </submittedName>
</protein>
<reference evidence="3 6" key="1">
    <citation type="submission" date="2018-04" db="EMBL/GenBank/DDBJ databases">
        <title>Whole genome sequence comparison of clinical and drinking water Legionella pneumophila isolates associated with the Flint Water Crisis.</title>
        <authorList>
            <person name="Garner E."/>
            <person name="Brown C."/>
            <person name="Schwake O."/>
            <person name="Coil D."/>
            <person name="Jospin G."/>
            <person name="Eisen J."/>
            <person name="Edwards M."/>
            <person name="Pruden A."/>
        </authorList>
    </citation>
    <scope>NUCLEOTIDE SEQUENCE [LARGE SCALE GENOMIC DNA]</scope>
    <source>
        <strain evidence="3 6">Genessee03</strain>
    </source>
</reference>